<dbReference type="STRING" id="1437059.A6A05_02105"/>
<accession>A0A178MPI0</accession>
<dbReference type="InterPro" id="IPR038696">
    <property type="entry name" value="IalB_sf"/>
</dbReference>
<evidence type="ECO:0000313" key="3">
    <source>
        <dbReference type="Proteomes" id="UP000078543"/>
    </source>
</evidence>
<feature type="chain" id="PRO_5008092099" description="Invasion associated locus B family protein" evidence="1">
    <location>
        <begin position="21"/>
        <end position="167"/>
    </location>
</feature>
<keyword evidence="3" id="KW-1185">Reference proteome</keyword>
<dbReference type="EMBL" id="LWQU01000141">
    <property type="protein sequence ID" value="OAN50028.1"/>
    <property type="molecule type" value="Genomic_DNA"/>
</dbReference>
<dbReference type="InterPro" id="IPR010642">
    <property type="entry name" value="Invasion_prot_B"/>
</dbReference>
<evidence type="ECO:0008006" key="4">
    <source>
        <dbReference type="Google" id="ProtNLM"/>
    </source>
</evidence>
<proteinExistence type="predicted"/>
<dbReference type="OrthoDB" id="9806572at2"/>
<feature type="signal peptide" evidence="1">
    <location>
        <begin position="1"/>
        <end position="20"/>
    </location>
</feature>
<keyword evidence="1" id="KW-0732">Signal</keyword>
<evidence type="ECO:0000313" key="2">
    <source>
        <dbReference type="EMBL" id="OAN50028.1"/>
    </source>
</evidence>
<organism evidence="2 3">
    <name type="scientific">Magnetospirillum moscoviense</name>
    <dbReference type="NCBI Taxonomy" id="1437059"/>
    <lineage>
        <taxon>Bacteria</taxon>
        <taxon>Pseudomonadati</taxon>
        <taxon>Pseudomonadota</taxon>
        <taxon>Alphaproteobacteria</taxon>
        <taxon>Rhodospirillales</taxon>
        <taxon>Rhodospirillaceae</taxon>
        <taxon>Magnetospirillum</taxon>
    </lineage>
</organism>
<gene>
    <name evidence="2" type="ORF">A6A05_02105</name>
</gene>
<dbReference type="Pfam" id="PF06776">
    <property type="entry name" value="IalB"/>
    <property type="match status" value="1"/>
</dbReference>
<dbReference type="AlphaFoldDB" id="A0A178MPI0"/>
<sequence>MRTAFLAAMLAVSVATPAVADDTKRLVAVGAWEAYAYTDQTGKVCYAAARADRTVGGERERQGTAVAVSHRPKSPGEVSIMAPYGLKKDSDAELQLGAMKHSFVPKGTVAWAKDAKADPAILAQMLKGREVTVKAVPAKGQPITDTVPLRGFPEALAAIDKACGVKR</sequence>
<comment type="caution">
    <text evidence="2">The sequence shown here is derived from an EMBL/GenBank/DDBJ whole genome shotgun (WGS) entry which is preliminary data.</text>
</comment>
<dbReference type="Gene3D" id="2.60.40.1880">
    <property type="entry name" value="Invasion associated locus B (IalB) protein"/>
    <property type="match status" value="1"/>
</dbReference>
<dbReference type="Proteomes" id="UP000078543">
    <property type="component" value="Unassembled WGS sequence"/>
</dbReference>
<protein>
    <recommendedName>
        <fullName evidence="4">Invasion associated locus B family protein</fullName>
    </recommendedName>
</protein>
<reference evidence="2 3" key="1">
    <citation type="submission" date="2016-04" db="EMBL/GenBank/DDBJ databases">
        <title>Draft genome sequence of freshwater magnetotactic bacteria Magnetospirillum marisnigri SP-1 and Magnetospirillum moscoviense BB-1.</title>
        <authorList>
            <person name="Koziaeva V."/>
            <person name="Dziuba M.V."/>
            <person name="Ivanov T.M."/>
            <person name="Kuznetsov B."/>
            <person name="Grouzdev D.S."/>
        </authorList>
    </citation>
    <scope>NUCLEOTIDE SEQUENCE [LARGE SCALE GENOMIC DNA]</scope>
    <source>
        <strain evidence="2 3">BB-1</strain>
    </source>
</reference>
<evidence type="ECO:0000256" key="1">
    <source>
        <dbReference type="SAM" id="SignalP"/>
    </source>
</evidence>
<dbReference type="RefSeq" id="WP_068500735.1">
    <property type="nucleotide sequence ID" value="NZ_LWQU01000141.1"/>
</dbReference>
<name>A0A178MPI0_9PROT</name>